<accession>A0A2V1H4P1</accession>
<protein>
    <submittedName>
        <fullName evidence="1">Uncharacterized protein</fullName>
    </submittedName>
</protein>
<proteinExistence type="predicted"/>
<dbReference type="RefSeq" id="WP_116686677.1">
    <property type="nucleotide sequence ID" value="NZ_CAWNYD010000002.1"/>
</dbReference>
<comment type="caution">
    <text evidence="1">The sequence shown here is derived from an EMBL/GenBank/DDBJ whole genome shotgun (WGS) entry which is preliminary data.</text>
</comment>
<organism evidence="1 2">
    <name type="scientific">Pelagibaculum spongiae</name>
    <dbReference type="NCBI Taxonomy" id="2080658"/>
    <lineage>
        <taxon>Bacteria</taxon>
        <taxon>Pseudomonadati</taxon>
        <taxon>Pseudomonadota</taxon>
        <taxon>Gammaproteobacteria</taxon>
        <taxon>Oceanospirillales</taxon>
        <taxon>Pelagibaculum</taxon>
    </lineage>
</organism>
<keyword evidence="2" id="KW-1185">Reference proteome</keyword>
<sequence length="376" mass="42920">MLLARSKIITQSIGQAFKLLTQDQLAIQSTPSMSYCNGHIRTAYFPLTFTRNLSYISPFHQVPNSKKIATKPILLNPGEPIICDAHMTPFDLWLPNKSRLQKEKFLMIQKLFFGGFLPQINTLPPKDIVEYIKLHYTHDPLLPDLALGLTHQRDLNQFLMNLMSSEGAPPPLCSLTNFSSKKSAVSDFDFMKKNRYLIPYPGSTASANQVSRAYTRSRGGVLSAMLKTVFDGRKIHFNLEGINLEDLNFFQDRSPNPGLFPYNIKDNFDRDFIKAGIPFTFFELLNILGNVCLYYNTEFYENSDAPSLSLEQKIDRGLALQHGFKYPGQHLMMSYTCSQKQISEIISHYSTEYNQWLKTGEKSETMPFAPDFNCDI</sequence>
<dbReference type="AlphaFoldDB" id="A0A2V1H4P1"/>
<dbReference type="Proteomes" id="UP000244906">
    <property type="component" value="Unassembled WGS sequence"/>
</dbReference>
<name>A0A2V1H4P1_9GAMM</name>
<dbReference type="EMBL" id="QDDL01000002">
    <property type="protein sequence ID" value="PVZ70606.1"/>
    <property type="molecule type" value="Genomic_DNA"/>
</dbReference>
<evidence type="ECO:0000313" key="1">
    <source>
        <dbReference type="EMBL" id="PVZ70606.1"/>
    </source>
</evidence>
<reference evidence="1 2" key="1">
    <citation type="submission" date="2018-04" db="EMBL/GenBank/DDBJ databases">
        <title>Thalassorhabdus spongiae gen. nov., sp. nov., isolated from a marine sponge in South-West Iceland.</title>
        <authorList>
            <person name="Knobloch S."/>
            <person name="Daussin A."/>
            <person name="Johannsson R."/>
            <person name="Marteinsson V.T."/>
        </authorList>
    </citation>
    <scope>NUCLEOTIDE SEQUENCE [LARGE SCALE GENOMIC DNA]</scope>
    <source>
        <strain evidence="1 2">Hp12</strain>
    </source>
</reference>
<gene>
    <name evidence="1" type="ORF">DC094_08485</name>
</gene>
<evidence type="ECO:0000313" key="2">
    <source>
        <dbReference type="Proteomes" id="UP000244906"/>
    </source>
</evidence>